<evidence type="ECO:0000313" key="3">
    <source>
        <dbReference type="Proteomes" id="UP000789833"/>
    </source>
</evidence>
<dbReference type="Proteomes" id="UP000789833">
    <property type="component" value="Unassembled WGS sequence"/>
</dbReference>
<keyword evidence="3" id="KW-1185">Reference proteome</keyword>
<evidence type="ECO:0000313" key="2">
    <source>
        <dbReference type="EMBL" id="CAG9619956.1"/>
    </source>
</evidence>
<comment type="caution">
    <text evidence="2">The sequence shown here is derived from an EMBL/GenBank/DDBJ whole genome shotgun (WGS) entry which is preliminary data.</text>
</comment>
<keyword evidence="1" id="KW-0812">Transmembrane</keyword>
<dbReference type="EMBL" id="CAKJTJ010000003">
    <property type="protein sequence ID" value="CAG9619956.1"/>
    <property type="molecule type" value="Genomic_DNA"/>
</dbReference>
<accession>A0ABM8YJ63</accession>
<organism evidence="2 3">
    <name type="scientific">Sutcliffiella rhizosphaerae</name>
    <dbReference type="NCBI Taxonomy" id="2880967"/>
    <lineage>
        <taxon>Bacteria</taxon>
        <taxon>Bacillati</taxon>
        <taxon>Bacillota</taxon>
        <taxon>Bacilli</taxon>
        <taxon>Bacillales</taxon>
        <taxon>Bacillaceae</taxon>
        <taxon>Sutcliffiella</taxon>
    </lineage>
</organism>
<name>A0ABM8YJ63_9BACI</name>
<protein>
    <submittedName>
        <fullName evidence="2">Uncharacterized protein</fullName>
    </submittedName>
</protein>
<proteinExistence type="predicted"/>
<reference evidence="2 3" key="1">
    <citation type="submission" date="2021-10" db="EMBL/GenBank/DDBJ databases">
        <authorList>
            <person name="Criscuolo A."/>
        </authorList>
    </citation>
    <scope>NUCLEOTIDE SEQUENCE [LARGE SCALE GENOMIC DNA]</scope>
    <source>
        <strain evidence="3">CIP 111883</strain>
    </source>
</reference>
<sequence length="55" mass="6028">MFFIVVAIVASIGFFNTCVTIAKKVKNGQDERSDKYVVSCMLGIALFCILTITAH</sequence>
<evidence type="ECO:0000256" key="1">
    <source>
        <dbReference type="SAM" id="Phobius"/>
    </source>
</evidence>
<feature type="transmembrane region" description="Helical" evidence="1">
    <location>
        <begin position="36"/>
        <end position="54"/>
    </location>
</feature>
<gene>
    <name evidence="2" type="ORF">BACCIP111883_00724</name>
</gene>
<keyword evidence="1" id="KW-0472">Membrane</keyword>
<keyword evidence="1" id="KW-1133">Transmembrane helix</keyword>